<dbReference type="InterPro" id="IPR038390">
    <property type="entry name" value="Metal_Tscrpt_repr_sf"/>
</dbReference>
<evidence type="ECO:0000256" key="2">
    <source>
        <dbReference type="ARBA" id="ARBA00023008"/>
    </source>
</evidence>
<dbReference type="EMBL" id="JAUSQW010000001">
    <property type="protein sequence ID" value="MDP9800468.1"/>
    <property type="molecule type" value="Genomic_DNA"/>
</dbReference>
<evidence type="ECO:0000313" key="4">
    <source>
        <dbReference type="Proteomes" id="UP001235966"/>
    </source>
</evidence>
<dbReference type="Proteomes" id="UP001235966">
    <property type="component" value="Unassembled WGS sequence"/>
</dbReference>
<keyword evidence="4" id="KW-1185">Reference proteome</keyword>
<organism evidence="3 4">
    <name type="scientific">Arcanobacterium wilhelmae</name>
    <dbReference type="NCBI Taxonomy" id="1803177"/>
    <lineage>
        <taxon>Bacteria</taxon>
        <taxon>Bacillati</taxon>
        <taxon>Actinomycetota</taxon>
        <taxon>Actinomycetes</taxon>
        <taxon>Actinomycetales</taxon>
        <taxon>Actinomycetaceae</taxon>
        <taxon>Arcanobacterium</taxon>
    </lineage>
</organism>
<proteinExistence type="inferred from homology"/>
<sequence length="84" mass="9027">MKLEPESVKASITRLKRARGQLDAVIAMLESGDECEKALTQLAAVSKAVDRAGYLVISTGMKQCIASGNEVDEEKLSKLFLSLA</sequence>
<gene>
    <name evidence="3" type="ORF">J2S49_000544</name>
</gene>
<protein>
    <submittedName>
        <fullName evidence="3">DNA-binding FrmR family transcriptional regulator</fullName>
    </submittedName>
</protein>
<comment type="caution">
    <text evidence="3">The sequence shown here is derived from an EMBL/GenBank/DDBJ whole genome shotgun (WGS) entry which is preliminary data.</text>
</comment>
<reference evidence="3 4" key="1">
    <citation type="submission" date="2023-07" db="EMBL/GenBank/DDBJ databases">
        <title>Sequencing the genomes of 1000 actinobacteria strains.</title>
        <authorList>
            <person name="Klenk H.-P."/>
        </authorList>
    </citation>
    <scope>NUCLEOTIDE SEQUENCE [LARGE SCALE GENOMIC DNA]</scope>
    <source>
        <strain evidence="3 4">DSM 102162</strain>
    </source>
</reference>
<dbReference type="Gene3D" id="1.20.58.1000">
    <property type="entry name" value="Metal-sensitive repressor, helix protomer"/>
    <property type="match status" value="1"/>
</dbReference>
<dbReference type="GO" id="GO:0003677">
    <property type="term" value="F:DNA binding"/>
    <property type="evidence" value="ECO:0007669"/>
    <property type="project" value="UniProtKB-KW"/>
</dbReference>
<dbReference type="InterPro" id="IPR003735">
    <property type="entry name" value="Metal_Tscrpt_repr"/>
</dbReference>
<name>A0ABT9N9S8_9ACTO</name>
<dbReference type="PANTHER" id="PTHR33677">
    <property type="entry name" value="TRANSCRIPTIONAL REPRESSOR FRMR-RELATED"/>
    <property type="match status" value="1"/>
</dbReference>
<dbReference type="PANTHER" id="PTHR33677:SF5">
    <property type="entry name" value="TRANSCRIPTIONAL REPRESSOR FRMR"/>
    <property type="match status" value="1"/>
</dbReference>
<keyword evidence="2" id="KW-0186">Copper</keyword>
<accession>A0ABT9N9S8</accession>
<evidence type="ECO:0000256" key="1">
    <source>
        <dbReference type="ARBA" id="ARBA00005428"/>
    </source>
</evidence>
<dbReference type="CDD" id="cd10148">
    <property type="entry name" value="CsoR-like_DUF156"/>
    <property type="match status" value="1"/>
</dbReference>
<dbReference type="Pfam" id="PF02583">
    <property type="entry name" value="Trns_repr_metal"/>
    <property type="match status" value="1"/>
</dbReference>
<comment type="similarity">
    <text evidence="1">Belongs to the CsoR family.</text>
</comment>
<evidence type="ECO:0000313" key="3">
    <source>
        <dbReference type="EMBL" id="MDP9800468.1"/>
    </source>
</evidence>
<dbReference type="RefSeq" id="WP_278057843.1">
    <property type="nucleotide sequence ID" value="NZ_CP121247.1"/>
</dbReference>
<keyword evidence="3" id="KW-0238">DNA-binding</keyword>